<protein>
    <submittedName>
        <fullName evidence="1">LON2</fullName>
    </submittedName>
</protein>
<sequence>MLTFLITILMSLLTYPRFCLFALRMSLRRYQALYWTGWKLLPLPVI</sequence>
<organism evidence="1">
    <name type="scientific">Arundo donax</name>
    <name type="common">Giant reed</name>
    <name type="synonym">Donax arundinaceus</name>
    <dbReference type="NCBI Taxonomy" id="35708"/>
    <lineage>
        <taxon>Eukaryota</taxon>
        <taxon>Viridiplantae</taxon>
        <taxon>Streptophyta</taxon>
        <taxon>Embryophyta</taxon>
        <taxon>Tracheophyta</taxon>
        <taxon>Spermatophyta</taxon>
        <taxon>Magnoliopsida</taxon>
        <taxon>Liliopsida</taxon>
        <taxon>Poales</taxon>
        <taxon>Poaceae</taxon>
        <taxon>PACMAD clade</taxon>
        <taxon>Arundinoideae</taxon>
        <taxon>Arundineae</taxon>
        <taxon>Arundo</taxon>
    </lineage>
</organism>
<evidence type="ECO:0000313" key="1">
    <source>
        <dbReference type="EMBL" id="JAD92389.1"/>
    </source>
</evidence>
<dbReference type="AlphaFoldDB" id="A0A0A9DUY1"/>
<reference evidence="1" key="1">
    <citation type="submission" date="2014-09" db="EMBL/GenBank/DDBJ databases">
        <authorList>
            <person name="Magalhaes I.L.F."/>
            <person name="Oliveira U."/>
            <person name="Santos F.R."/>
            <person name="Vidigal T.H.D.A."/>
            <person name="Brescovit A.D."/>
            <person name="Santos A.J."/>
        </authorList>
    </citation>
    <scope>NUCLEOTIDE SEQUENCE</scope>
    <source>
        <tissue evidence="1">Shoot tissue taken approximately 20 cm above the soil surface</tissue>
    </source>
</reference>
<reference evidence="1" key="2">
    <citation type="journal article" date="2015" name="Data Brief">
        <title>Shoot transcriptome of the giant reed, Arundo donax.</title>
        <authorList>
            <person name="Barrero R.A."/>
            <person name="Guerrero F.D."/>
            <person name="Moolhuijzen P."/>
            <person name="Goolsby J.A."/>
            <person name="Tidwell J."/>
            <person name="Bellgard S.E."/>
            <person name="Bellgard M.I."/>
        </authorList>
    </citation>
    <scope>NUCLEOTIDE SEQUENCE</scope>
    <source>
        <tissue evidence="1">Shoot tissue taken approximately 20 cm above the soil surface</tissue>
    </source>
</reference>
<accession>A0A0A9DUY1</accession>
<dbReference type="EMBL" id="GBRH01205506">
    <property type="protein sequence ID" value="JAD92389.1"/>
    <property type="molecule type" value="Transcribed_RNA"/>
</dbReference>
<proteinExistence type="predicted"/>
<name>A0A0A9DUY1_ARUDO</name>